<feature type="region of interest" description="Disordered" evidence="1">
    <location>
        <begin position="91"/>
        <end position="126"/>
    </location>
</feature>
<dbReference type="EMBL" id="KQ976417">
    <property type="protein sequence ID" value="KYM89695.1"/>
    <property type="molecule type" value="Genomic_DNA"/>
</dbReference>
<sequence>MDRRGAARRVPSHRRFDREVERLRSKTELTPGYQGPKTAIHFSIRILRLFGSRLSARSRLAYKRRELTQSSSEVYDLKIAFADGVRGAQGSKVSKRAKPLDPDEDDYYYDDPVDERNNPTNEAPVVPPGFLSPSVREYLDLGKSIPGRPGTDYPVLGKVPYTNFYCDDQSFPGFFADVETRCQAWHYCDIDGRQATFLCPNGTQFSQAVFVCDWWFNVRCELSPKLYAINSRLYGTPTESPTRPHRLITKELLENIFIEVSNGMPEPRHDCGTFKGNEETRASDDRENTDGAIIRDNREFCERLSQEHRGAAVDDSTFEPLNRTSVLGKLSVDKFLPNEYRNDDLRRRQRTFLSEREGMKDTFVVMSTVASIKEKPEVERLPPVM</sequence>
<dbReference type="Gene3D" id="2.170.140.10">
    <property type="entry name" value="Chitin binding domain"/>
    <property type="match status" value="1"/>
</dbReference>
<dbReference type="AlphaFoldDB" id="A0A195BRQ4"/>
<dbReference type="STRING" id="520822.A0A195BRQ4"/>
<organism evidence="3 4">
    <name type="scientific">Atta colombica</name>
    <dbReference type="NCBI Taxonomy" id="520822"/>
    <lineage>
        <taxon>Eukaryota</taxon>
        <taxon>Metazoa</taxon>
        <taxon>Ecdysozoa</taxon>
        <taxon>Arthropoda</taxon>
        <taxon>Hexapoda</taxon>
        <taxon>Insecta</taxon>
        <taxon>Pterygota</taxon>
        <taxon>Neoptera</taxon>
        <taxon>Endopterygota</taxon>
        <taxon>Hymenoptera</taxon>
        <taxon>Apocrita</taxon>
        <taxon>Aculeata</taxon>
        <taxon>Formicoidea</taxon>
        <taxon>Formicidae</taxon>
        <taxon>Myrmicinae</taxon>
        <taxon>Atta</taxon>
    </lineage>
</organism>
<evidence type="ECO:0000259" key="2">
    <source>
        <dbReference type="PROSITE" id="PS50940"/>
    </source>
</evidence>
<evidence type="ECO:0000313" key="4">
    <source>
        <dbReference type="Proteomes" id="UP000078540"/>
    </source>
</evidence>
<dbReference type="GO" id="GO:0008061">
    <property type="term" value="F:chitin binding"/>
    <property type="evidence" value="ECO:0007669"/>
    <property type="project" value="InterPro"/>
</dbReference>
<evidence type="ECO:0000313" key="3">
    <source>
        <dbReference type="EMBL" id="KYM89695.1"/>
    </source>
</evidence>
<dbReference type="Proteomes" id="UP000078540">
    <property type="component" value="Unassembled WGS sequence"/>
</dbReference>
<dbReference type="Pfam" id="PF01607">
    <property type="entry name" value="CBM_14"/>
    <property type="match status" value="1"/>
</dbReference>
<dbReference type="InterPro" id="IPR036508">
    <property type="entry name" value="Chitin-bd_dom_sf"/>
</dbReference>
<dbReference type="PANTHER" id="PTHR22933:SF18">
    <property type="match status" value="1"/>
</dbReference>
<dbReference type="InterPro" id="IPR052976">
    <property type="entry name" value="Scoloptoxin-like"/>
</dbReference>
<accession>A0A195BRQ4</accession>
<keyword evidence="4" id="KW-1185">Reference proteome</keyword>
<evidence type="ECO:0000256" key="1">
    <source>
        <dbReference type="SAM" id="MobiDB-lite"/>
    </source>
</evidence>
<dbReference type="SUPFAM" id="SSF57625">
    <property type="entry name" value="Invertebrate chitin-binding proteins"/>
    <property type="match status" value="1"/>
</dbReference>
<protein>
    <recommendedName>
        <fullName evidence="2">Chitin-binding type-2 domain-containing protein</fullName>
    </recommendedName>
</protein>
<dbReference type="InterPro" id="IPR002557">
    <property type="entry name" value="Chitin-bd_dom"/>
</dbReference>
<proteinExistence type="predicted"/>
<gene>
    <name evidence="3" type="ORF">ALC53_02007</name>
</gene>
<reference evidence="3 4" key="1">
    <citation type="submission" date="2015-09" db="EMBL/GenBank/DDBJ databases">
        <title>Atta colombica WGS genome.</title>
        <authorList>
            <person name="Nygaard S."/>
            <person name="Hu H."/>
            <person name="Boomsma J."/>
            <person name="Zhang G."/>
        </authorList>
    </citation>
    <scope>NUCLEOTIDE SEQUENCE [LARGE SCALE GENOMIC DNA]</scope>
    <source>
        <strain evidence="3">Treedump-2</strain>
        <tissue evidence="3">Whole body</tissue>
    </source>
</reference>
<feature type="domain" description="Chitin-binding type-2" evidence="2">
    <location>
        <begin position="163"/>
        <end position="222"/>
    </location>
</feature>
<name>A0A195BRQ4_9HYME</name>
<feature type="compositionally biased region" description="Acidic residues" evidence="1">
    <location>
        <begin position="102"/>
        <end position="113"/>
    </location>
</feature>
<dbReference type="PROSITE" id="PS50940">
    <property type="entry name" value="CHIT_BIND_II"/>
    <property type="match status" value="1"/>
</dbReference>
<dbReference type="PANTHER" id="PTHR22933">
    <property type="entry name" value="FI18007P1-RELATED"/>
    <property type="match status" value="1"/>
</dbReference>
<dbReference type="GO" id="GO:0005576">
    <property type="term" value="C:extracellular region"/>
    <property type="evidence" value="ECO:0007669"/>
    <property type="project" value="InterPro"/>
</dbReference>